<accession>A0A330LPF5</accession>
<evidence type="ECO:0000259" key="9">
    <source>
        <dbReference type="SMART" id="SM00359"/>
    </source>
</evidence>
<dbReference type="InterPro" id="IPR011529">
    <property type="entry name" value="Glu_5kinase"/>
</dbReference>
<dbReference type="AlphaFoldDB" id="A0A330LPF5"/>
<dbReference type="Pfam" id="PF01472">
    <property type="entry name" value="PUA"/>
    <property type="match status" value="1"/>
</dbReference>
<dbReference type="GO" id="GO:0055129">
    <property type="term" value="P:L-proline biosynthetic process"/>
    <property type="evidence" value="ECO:0007669"/>
    <property type="project" value="UniProtKB-UniRule"/>
</dbReference>
<dbReference type="InterPro" id="IPR002478">
    <property type="entry name" value="PUA"/>
</dbReference>
<gene>
    <name evidence="8 10" type="primary">proB</name>
    <name evidence="10" type="ORF">MORIYA_2401</name>
</gene>
<dbReference type="InterPro" id="IPR015947">
    <property type="entry name" value="PUA-like_sf"/>
</dbReference>
<keyword evidence="2 8" id="KW-0028">Amino-acid biosynthesis</keyword>
<protein>
    <recommendedName>
        <fullName evidence="8">Glutamate 5-kinase</fullName>
        <ecNumber evidence="8">2.7.2.11</ecNumber>
    </recommendedName>
    <alternativeName>
        <fullName evidence="8">Gamma-glutamyl kinase</fullName>
        <shortName evidence="8">GK</shortName>
    </alternativeName>
</protein>
<evidence type="ECO:0000256" key="5">
    <source>
        <dbReference type="ARBA" id="ARBA00022741"/>
    </source>
</evidence>
<dbReference type="PANTHER" id="PTHR43654">
    <property type="entry name" value="GLUTAMATE 5-KINASE"/>
    <property type="match status" value="1"/>
</dbReference>
<comment type="catalytic activity">
    <reaction evidence="8">
        <text>L-glutamate + ATP = L-glutamyl 5-phosphate + ADP</text>
        <dbReference type="Rhea" id="RHEA:14877"/>
        <dbReference type="ChEBI" id="CHEBI:29985"/>
        <dbReference type="ChEBI" id="CHEBI:30616"/>
        <dbReference type="ChEBI" id="CHEBI:58274"/>
        <dbReference type="ChEBI" id="CHEBI:456216"/>
        <dbReference type="EC" id="2.7.2.11"/>
    </reaction>
</comment>
<dbReference type="InterPro" id="IPR036974">
    <property type="entry name" value="PUA_sf"/>
</dbReference>
<dbReference type="EMBL" id="LS483250">
    <property type="protein sequence ID" value="SQD78877.1"/>
    <property type="molecule type" value="Genomic_DNA"/>
</dbReference>
<dbReference type="InterPro" id="IPR001057">
    <property type="entry name" value="Glu/AcGlu_kinase"/>
</dbReference>
<dbReference type="GO" id="GO:0004349">
    <property type="term" value="F:glutamate 5-kinase activity"/>
    <property type="evidence" value="ECO:0007669"/>
    <property type="project" value="UniProtKB-UniRule"/>
</dbReference>
<comment type="pathway">
    <text evidence="8">Amino-acid biosynthesis; L-proline biosynthesis; L-glutamate 5-semialdehyde from L-glutamate: step 1/2.</text>
</comment>
<comment type="function">
    <text evidence="8">Catalyzes the transfer of a phosphate group to glutamate to form L-glutamate 5-phosphate.</text>
</comment>
<evidence type="ECO:0000256" key="6">
    <source>
        <dbReference type="ARBA" id="ARBA00022777"/>
    </source>
</evidence>
<dbReference type="OrthoDB" id="9804434at2"/>
<dbReference type="GO" id="GO:0003723">
    <property type="term" value="F:RNA binding"/>
    <property type="evidence" value="ECO:0007669"/>
    <property type="project" value="InterPro"/>
</dbReference>
<evidence type="ECO:0000256" key="1">
    <source>
        <dbReference type="ARBA" id="ARBA00022490"/>
    </source>
</evidence>
<keyword evidence="4 8" id="KW-0808">Transferase</keyword>
<comment type="similarity">
    <text evidence="8">Belongs to the glutamate 5-kinase family.</text>
</comment>
<dbReference type="SMART" id="SM00359">
    <property type="entry name" value="PUA"/>
    <property type="match status" value="1"/>
</dbReference>
<dbReference type="PANTHER" id="PTHR43654:SF1">
    <property type="entry name" value="ISOPENTENYL PHOSPHATE KINASE"/>
    <property type="match status" value="1"/>
</dbReference>
<dbReference type="PROSITE" id="PS00902">
    <property type="entry name" value="GLUTAMATE_5_KINASE"/>
    <property type="match status" value="1"/>
</dbReference>
<dbReference type="HAMAP" id="MF_00456">
    <property type="entry name" value="ProB"/>
    <property type="match status" value="1"/>
</dbReference>
<dbReference type="InterPro" id="IPR036393">
    <property type="entry name" value="AceGlu_kinase-like_sf"/>
</dbReference>
<feature type="binding site" evidence="8">
    <location>
        <begin position="168"/>
        <end position="169"/>
    </location>
    <ligand>
        <name>ATP</name>
        <dbReference type="ChEBI" id="CHEBI:30616"/>
    </ligand>
</feature>
<evidence type="ECO:0000256" key="3">
    <source>
        <dbReference type="ARBA" id="ARBA00022650"/>
    </source>
</evidence>
<dbReference type="InterPro" id="IPR019797">
    <property type="entry name" value="Glutamate_5-kinase_CS"/>
</dbReference>
<feature type="domain" description="PUA" evidence="9">
    <location>
        <begin position="276"/>
        <end position="359"/>
    </location>
</feature>
<dbReference type="CDD" id="cd04242">
    <property type="entry name" value="AAK_G5K_ProB"/>
    <property type="match status" value="1"/>
</dbReference>
<proteinExistence type="inferred from homology"/>
<dbReference type="Pfam" id="PF00696">
    <property type="entry name" value="AA_kinase"/>
    <property type="match status" value="1"/>
</dbReference>
<dbReference type="Gene3D" id="3.40.1160.10">
    <property type="entry name" value="Acetylglutamate kinase-like"/>
    <property type="match status" value="2"/>
</dbReference>
<feature type="binding site" evidence="8">
    <location>
        <position position="49"/>
    </location>
    <ligand>
        <name>substrate</name>
    </ligand>
</feature>
<dbReference type="SUPFAM" id="SSF53633">
    <property type="entry name" value="Carbamate kinase-like"/>
    <property type="match status" value="1"/>
</dbReference>
<dbReference type="EC" id="2.7.2.11" evidence="8"/>
<dbReference type="InterPro" id="IPR001048">
    <property type="entry name" value="Asp/Glu/Uridylate_kinase"/>
</dbReference>
<dbReference type="KEGG" id="mya:MORIYA_2401"/>
<feature type="binding site" evidence="8">
    <location>
        <position position="136"/>
    </location>
    <ligand>
        <name>substrate</name>
    </ligand>
</feature>
<keyword evidence="11" id="KW-1185">Reference proteome</keyword>
<keyword evidence="3 8" id="KW-0641">Proline biosynthesis</keyword>
<name>A0A330LPF5_9GAMM</name>
<dbReference type="UniPathway" id="UPA00098">
    <property type="reaction ID" value="UER00359"/>
</dbReference>
<keyword evidence="7 8" id="KW-0067">ATP-binding</keyword>
<dbReference type="SUPFAM" id="SSF88697">
    <property type="entry name" value="PUA domain-like"/>
    <property type="match status" value="1"/>
</dbReference>
<dbReference type="CDD" id="cd21157">
    <property type="entry name" value="PUA_G5K"/>
    <property type="match status" value="1"/>
</dbReference>
<dbReference type="GO" id="GO:0005524">
    <property type="term" value="F:ATP binding"/>
    <property type="evidence" value="ECO:0007669"/>
    <property type="project" value="UniProtKB-KW"/>
</dbReference>
<organism evidence="10 11">
    <name type="scientific">Moritella yayanosii</name>
    <dbReference type="NCBI Taxonomy" id="69539"/>
    <lineage>
        <taxon>Bacteria</taxon>
        <taxon>Pseudomonadati</taxon>
        <taxon>Pseudomonadota</taxon>
        <taxon>Gammaproteobacteria</taxon>
        <taxon>Alteromonadales</taxon>
        <taxon>Moritellaceae</taxon>
        <taxon>Moritella</taxon>
    </lineage>
</organism>
<dbReference type="PIRSF" id="PIRSF000729">
    <property type="entry name" value="GK"/>
    <property type="match status" value="1"/>
</dbReference>
<dbReference type="PROSITE" id="PS50890">
    <property type="entry name" value="PUA"/>
    <property type="match status" value="1"/>
</dbReference>
<comment type="subcellular location">
    <subcellularLocation>
        <location evidence="8">Cytoplasm</location>
    </subcellularLocation>
</comment>
<evidence type="ECO:0000256" key="8">
    <source>
        <dbReference type="HAMAP-Rule" id="MF_00456"/>
    </source>
</evidence>
<dbReference type="NCBIfam" id="TIGR01027">
    <property type="entry name" value="proB"/>
    <property type="match status" value="1"/>
</dbReference>
<dbReference type="Gene3D" id="2.30.130.10">
    <property type="entry name" value="PUA domain"/>
    <property type="match status" value="1"/>
</dbReference>
<keyword evidence="1 8" id="KW-0963">Cytoplasm</keyword>
<dbReference type="FunFam" id="3.40.1160.10:FF:000006">
    <property type="entry name" value="Glutamate 5-kinase"/>
    <property type="match status" value="1"/>
</dbReference>
<feature type="binding site" evidence="8">
    <location>
        <position position="9"/>
    </location>
    <ligand>
        <name>ATP</name>
        <dbReference type="ChEBI" id="CHEBI:30616"/>
    </ligand>
</feature>
<sequence length="367" mass="39050">MAKKTIVVKLGTSVLTSGTEKIDRAHMVELVRQCAQLYKQGHDIIVVTSGAIAAGREHLGAPELAPTMANKQMLAAVGQSQLIFIWQSLFNIYGLNVGQMLLTRADLDDRERFLNARDTMRALLDNRIVPIINENDAVATAEIKVGDNDNLSALAAILANADTLMLLTDQEGLFTADPRNNPDAKLIEVVDVIDDEIRQLAGGTVGCLGTGGMATKLQAAEIACRSGIDVVIAAGFAKDVVLRIAAGKRVGTLFPSHISPLESRKQWILAGPTPSGIVIIDDGAVNAITQNGSSLLPKGITAVSANFKRGDVIQLQSLQGKLLGRGICRYTSDELATIAGCHSCDIESKLGYGYGAVAIHRDDLVLF</sequence>
<dbReference type="Proteomes" id="UP000250163">
    <property type="component" value="Chromosome MORIYA"/>
</dbReference>
<dbReference type="InterPro" id="IPR005715">
    <property type="entry name" value="Glu_5kinase/COase_Synthase"/>
</dbReference>
<evidence type="ECO:0000256" key="7">
    <source>
        <dbReference type="ARBA" id="ARBA00022840"/>
    </source>
</evidence>
<dbReference type="RefSeq" id="WP_112715218.1">
    <property type="nucleotide sequence ID" value="NZ_LS483250.1"/>
</dbReference>
<reference evidence="11" key="1">
    <citation type="submission" date="2018-05" db="EMBL/GenBank/DDBJ databases">
        <authorList>
            <person name="Cea G.-C."/>
            <person name="William W."/>
        </authorList>
    </citation>
    <scope>NUCLEOTIDE SEQUENCE [LARGE SCALE GENOMIC DNA]</scope>
    <source>
        <strain evidence="11">DB21MT 5</strain>
    </source>
</reference>
<evidence type="ECO:0000256" key="2">
    <source>
        <dbReference type="ARBA" id="ARBA00022605"/>
    </source>
</evidence>
<feature type="binding site" evidence="8">
    <location>
        <position position="148"/>
    </location>
    <ligand>
        <name>substrate</name>
    </ligand>
</feature>
<keyword evidence="6 8" id="KW-0418">Kinase</keyword>
<dbReference type="GO" id="GO:0005829">
    <property type="term" value="C:cytosol"/>
    <property type="evidence" value="ECO:0007669"/>
    <property type="project" value="TreeGrafter"/>
</dbReference>
<dbReference type="PRINTS" id="PR00474">
    <property type="entry name" value="GLU5KINASE"/>
</dbReference>
<dbReference type="InterPro" id="IPR041739">
    <property type="entry name" value="G5K_ProB"/>
</dbReference>
<evidence type="ECO:0000313" key="10">
    <source>
        <dbReference type="EMBL" id="SQD78877.1"/>
    </source>
</evidence>
<evidence type="ECO:0000313" key="11">
    <source>
        <dbReference type="Proteomes" id="UP000250163"/>
    </source>
</evidence>
<keyword evidence="5 8" id="KW-0547">Nucleotide-binding</keyword>
<feature type="binding site" evidence="8">
    <location>
        <begin position="210"/>
        <end position="216"/>
    </location>
    <ligand>
        <name>ATP</name>
        <dbReference type="ChEBI" id="CHEBI:30616"/>
    </ligand>
</feature>
<evidence type="ECO:0000256" key="4">
    <source>
        <dbReference type="ARBA" id="ARBA00022679"/>
    </source>
</evidence>